<proteinExistence type="predicted"/>
<feature type="transmembrane region" description="Helical" evidence="5">
    <location>
        <begin position="196"/>
        <end position="218"/>
    </location>
</feature>
<evidence type="ECO:0000256" key="5">
    <source>
        <dbReference type="SAM" id="Phobius"/>
    </source>
</evidence>
<feature type="transmembrane region" description="Helical" evidence="5">
    <location>
        <begin position="151"/>
        <end position="175"/>
    </location>
</feature>
<comment type="caution">
    <text evidence="6">The sequence shown here is derived from an EMBL/GenBank/DDBJ whole genome shotgun (WGS) entry which is preliminary data.</text>
</comment>
<feature type="transmembrane region" description="Helical" evidence="5">
    <location>
        <begin position="6"/>
        <end position="32"/>
    </location>
</feature>
<evidence type="ECO:0000313" key="7">
    <source>
        <dbReference type="Proteomes" id="UP000053095"/>
    </source>
</evidence>
<keyword evidence="4 5" id="KW-0472">Membrane</keyword>
<feature type="transmembrane region" description="Helical" evidence="5">
    <location>
        <begin position="230"/>
        <end position="250"/>
    </location>
</feature>
<dbReference type="Pfam" id="PF04479">
    <property type="entry name" value="RTA1"/>
    <property type="match status" value="1"/>
</dbReference>
<keyword evidence="7" id="KW-1185">Reference proteome</keyword>
<sequence length="292" mass="32969">MMAWVLYYYTPSTAAAGVFIALFGLSTVYHFYQLMRTRTWFMIPFFIGGLLETVGYIGRILSAGQAPNYSTGAYAMQSALILIAPAFFAASIYMELGRLIQMLRAENNSLVPVRWLTRTFVAGDVLSFLMQASGAGLMVRSSSNPSTGEHIILGGLFVQIIFFGFFMITTLIFQVRINKNPTPATTGLSKLWQRHLFALYVTSTLIMIRSVVRVVEYLEGYDGYLLSHEIFLYVLDALLMFVVMAFFHFYHPSEINCQIGRGEKFFQKGFEVRKIESVSTWELDNPTTTVAV</sequence>
<comment type="subcellular location">
    <subcellularLocation>
        <location evidence="1">Membrane</location>
        <topology evidence="1">Multi-pass membrane protein</topology>
    </subcellularLocation>
</comment>
<gene>
    <name evidence="6" type="ORF">TCE0_034f11310</name>
</gene>
<dbReference type="EMBL" id="DF933830">
    <property type="protein sequence ID" value="GAM39616.1"/>
    <property type="molecule type" value="Genomic_DNA"/>
</dbReference>
<name>A0A6V8HES6_TALPI</name>
<evidence type="ECO:0000313" key="6">
    <source>
        <dbReference type="EMBL" id="GAM39616.1"/>
    </source>
</evidence>
<dbReference type="PANTHER" id="PTHR31465:SF35">
    <property type="entry name" value="RTA1 DOMAIN PROTEIN-RELATED"/>
    <property type="match status" value="1"/>
</dbReference>
<dbReference type="InterPro" id="IPR007568">
    <property type="entry name" value="RTA1"/>
</dbReference>
<dbReference type="Proteomes" id="UP000053095">
    <property type="component" value="Unassembled WGS sequence"/>
</dbReference>
<feature type="transmembrane region" description="Helical" evidence="5">
    <location>
        <begin position="115"/>
        <end position="139"/>
    </location>
</feature>
<evidence type="ECO:0000256" key="3">
    <source>
        <dbReference type="ARBA" id="ARBA00022989"/>
    </source>
</evidence>
<feature type="transmembrane region" description="Helical" evidence="5">
    <location>
        <begin position="73"/>
        <end position="94"/>
    </location>
</feature>
<organism evidence="6 7">
    <name type="scientific">Talaromyces pinophilus</name>
    <name type="common">Penicillium pinophilum</name>
    <dbReference type="NCBI Taxonomy" id="128442"/>
    <lineage>
        <taxon>Eukaryota</taxon>
        <taxon>Fungi</taxon>
        <taxon>Dikarya</taxon>
        <taxon>Ascomycota</taxon>
        <taxon>Pezizomycotina</taxon>
        <taxon>Eurotiomycetes</taxon>
        <taxon>Eurotiomycetidae</taxon>
        <taxon>Eurotiales</taxon>
        <taxon>Trichocomaceae</taxon>
        <taxon>Talaromyces</taxon>
        <taxon>Talaromyces sect. Talaromyces</taxon>
    </lineage>
</organism>
<feature type="transmembrane region" description="Helical" evidence="5">
    <location>
        <begin position="39"/>
        <end position="61"/>
    </location>
</feature>
<reference evidence="7" key="1">
    <citation type="journal article" date="2015" name="Genome Announc.">
        <title>Draft genome sequence of Talaromyces cellulolyticus strain Y-94, a source of lignocellulosic biomass-degrading enzymes.</title>
        <authorList>
            <person name="Fujii T."/>
            <person name="Koike H."/>
            <person name="Sawayama S."/>
            <person name="Yano S."/>
            <person name="Inoue H."/>
        </authorList>
    </citation>
    <scope>NUCLEOTIDE SEQUENCE [LARGE SCALE GENOMIC DNA]</scope>
    <source>
        <strain evidence="7">Y-94</strain>
    </source>
</reference>
<evidence type="ECO:0000256" key="2">
    <source>
        <dbReference type="ARBA" id="ARBA00022692"/>
    </source>
</evidence>
<accession>A0A6V8HES6</accession>
<dbReference type="PANTHER" id="PTHR31465">
    <property type="entry name" value="PROTEIN RTA1-RELATED"/>
    <property type="match status" value="1"/>
</dbReference>
<dbReference type="GO" id="GO:0016020">
    <property type="term" value="C:membrane"/>
    <property type="evidence" value="ECO:0007669"/>
    <property type="project" value="UniProtKB-SubCell"/>
</dbReference>
<evidence type="ECO:0000256" key="1">
    <source>
        <dbReference type="ARBA" id="ARBA00004141"/>
    </source>
</evidence>
<keyword evidence="2 5" id="KW-0812">Transmembrane</keyword>
<evidence type="ECO:0000256" key="4">
    <source>
        <dbReference type="ARBA" id="ARBA00023136"/>
    </source>
</evidence>
<keyword evidence="3 5" id="KW-1133">Transmembrane helix</keyword>
<dbReference type="AlphaFoldDB" id="A0A6V8HES6"/>
<protein>
    <submittedName>
        <fullName evidence="6">RTA1 protein</fullName>
    </submittedName>
</protein>